<keyword evidence="2" id="KW-1185">Reference proteome</keyword>
<comment type="caution">
    <text evidence="1">The sequence shown here is derived from an EMBL/GenBank/DDBJ whole genome shotgun (WGS) entry which is preliminary data.</text>
</comment>
<dbReference type="EMBL" id="CAJVPT010041378">
    <property type="protein sequence ID" value="CAG8727742.1"/>
    <property type="molecule type" value="Genomic_DNA"/>
</dbReference>
<organism evidence="1 2">
    <name type="scientific">Acaulospora colombiana</name>
    <dbReference type="NCBI Taxonomy" id="27376"/>
    <lineage>
        <taxon>Eukaryota</taxon>
        <taxon>Fungi</taxon>
        <taxon>Fungi incertae sedis</taxon>
        <taxon>Mucoromycota</taxon>
        <taxon>Glomeromycotina</taxon>
        <taxon>Glomeromycetes</taxon>
        <taxon>Diversisporales</taxon>
        <taxon>Acaulosporaceae</taxon>
        <taxon>Acaulospora</taxon>
    </lineage>
</organism>
<gene>
    <name evidence="1" type="ORF">ACOLOM_LOCUS11454</name>
</gene>
<sequence>QELQQHCFSLWAFVEVRSCLTWLTIGRKSEGRWSARIRRICLSAVDVQPAARLGCGKGLVGRTGSPALMETRGVLGEREGCETVLVFLRFRQEWWGGKDEWTWSQRCYGQNLRLFSSTRPTCTARTIVYLDFRSLKAGNTSSSALVPDDISVIYGRIDGIKGQDDANREWAWCPHTRPLTLLSSQHRRGEFHQDTEKHCTAEQE</sequence>
<evidence type="ECO:0000313" key="2">
    <source>
        <dbReference type="Proteomes" id="UP000789525"/>
    </source>
</evidence>
<dbReference type="Proteomes" id="UP000789525">
    <property type="component" value="Unassembled WGS sequence"/>
</dbReference>
<protein>
    <submittedName>
        <fullName evidence="1">7677_t:CDS:1</fullName>
    </submittedName>
</protein>
<reference evidence="1" key="1">
    <citation type="submission" date="2021-06" db="EMBL/GenBank/DDBJ databases">
        <authorList>
            <person name="Kallberg Y."/>
            <person name="Tangrot J."/>
            <person name="Rosling A."/>
        </authorList>
    </citation>
    <scope>NUCLEOTIDE SEQUENCE</scope>
    <source>
        <strain evidence="1">CL356</strain>
    </source>
</reference>
<accession>A0ACA9Q0A4</accession>
<evidence type="ECO:0000313" key="1">
    <source>
        <dbReference type="EMBL" id="CAG8727742.1"/>
    </source>
</evidence>
<name>A0ACA9Q0A4_9GLOM</name>
<feature type="non-terminal residue" evidence="1">
    <location>
        <position position="1"/>
    </location>
</feature>
<proteinExistence type="predicted"/>